<name>A0A4P2QFS9_SORCE</name>
<dbReference type="SUPFAM" id="SSF88946">
    <property type="entry name" value="Sigma2 domain of RNA polymerase sigma factors"/>
    <property type="match status" value="1"/>
</dbReference>
<dbReference type="InterPro" id="IPR014284">
    <property type="entry name" value="RNA_pol_sigma-70_dom"/>
</dbReference>
<dbReference type="GO" id="GO:0016987">
    <property type="term" value="F:sigma factor activity"/>
    <property type="evidence" value="ECO:0007669"/>
    <property type="project" value="UniProtKB-KW"/>
</dbReference>
<organism evidence="9 10">
    <name type="scientific">Sorangium cellulosum</name>
    <name type="common">Polyangium cellulosum</name>
    <dbReference type="NCBI Taxonomy" id="56"/>
    <lineage>
        <taxon>Bacteria</taxon>
        <taxon>Pseudomonadati</taxon>
        <taxon>Myxococcota</taxon>
        <taxon>Polyangia</taxon>
        <taxon>Polyangiales</taxon>
        <taxon>Polyangiaceae</taxon>
        <taxon>Sorangium</taxon>
    </lineage>
</organism>
<proteinExistence type="inferred from homology"/>
<evidence type="ECO:0000256" key="6">
    <source>
        <dbReference type="SAM" id="MobiDB-lite"/>
    </source>
</evidence>
<feature type="domain" description="RNA polymerase sigma factor 70 region 4 type 2" evidence="8">
    <location>
        <begin position="118"/>
        <end position="168"/>
    </location>
</feature>
<protein>
    <submittedName>
        <fullName evidence="9">ECF family RNA polymerase sigma factor</fullName>
    </submittedName>
</protein>
<dbReference type="InterPro" id="IPR013325">
    <property type="entry name" value="RNA_pol_sigma_r2"/>
</dbReference>
<evidence type="ECO:0000259" key="8">
    <source>
        <dbReference type="Pfam" id="PF08281"/>
    </source>
</evidence>
<dbReference type="PANTHER" id="PTHR43133">
    <property type="entry name" value="RNA POLYMERASE ECF-TYPE SIGMA FACTO"/>
    <property type="match status" value="1"/>
</dbReference>
<keyword evidence="3" id="KW-0731">Sigma factor</keyword>
<dbReference type="GO" id="GO:0006352">
    <property type="term" value="P:DNA-templated transcription initiation"/>
    <property type="evidence" value="ECO:0007669"/>
    <property type="project" value="InterPro"/>
</dbReference>
<accession>A0A4P2QFS9</accession>
<reference evidence="9 10" key="1">
    <citation type="submission" date="2015-09" db="EMBL/GenBank/DDBJ databases">
        <title>Sorangium comparison.</title>
        <authorList>
            <person name="Zaburannyi N."/>
            <person name="Bunk B."/>
            <person name="Overmann J."/>
            <person name="Mueller R."/>
        </authorList>
    </citation>
    <scope>NUCLEOTIDE SEQUENCE [LARGE SCALE GENOMIC DNA]</scope>
    <source>
        <strain evidence="9 10">So ce836</strain>
    </source>
</reference>
<sequence length="188" mass="21054">MELPAAVPPESRAAAGRLAALVAEHSAFVWRSLVRLGVPRADAEDAVQQVFLVVARKLGDIEYGRESAFLFSTALRIASRARRTQQRRREVLEDEPLERVDPAPDPEEMMDRARARATLDAILDTMPLDLRAVFVLFELEQLTTATIAAMLELPAGTVASRLRRAREHFQAAVRRLEARAHFRGECNE</sequence>
<keyword evidence="2" id="KW-0805">Transcription regulation</keyword>
<feature type="region of interest" description="Disordered" evidence="6">
    <location>
        <begin position="87"/>
        <end position="109"/>
    </location>
</feature>
<evidence type="ECO:0000313" key="9">
    <source>
        <dbReference type="EMBL" id="AUX28730.1"/>
    </source>
</evidence>
<dbReference type="Proteomes" id="UP000295497">
    <property type="component" value="Chromosome"/>
</dbReference>
<dbReference type="EMBL" id="CP012672">
    <property type="protein sequence ID" value="AUX28730.1"/>
    <property type="molecule type" value="Genomic_DNA"/>
</dbReference>
<dbReference type="Gene3D" id="1.10.1740.10">
    <property type="match status" value="1"/>
</dbReference>
<evidence type="ECO:0000256" key="4">
    <source>
        <dbReference type="ARBA" id="ARBA00023125"/>
    </source>
</evidence>
<feature type="compositionally biased region" description="Basic and acidic residues" evidence="6">
    <location>
        <begin position="87"/>
        <end position="102"/>
    </location>
</feature>
<dbReference type="Pfam" id="PF08281">
    <property type="entry name" value="Sigma70_r4_2"/>
    <property type="match status" value="1"/>
</dbReference>
<dbReference type="PANTHER" id="PTHR43133:SF8">
    <property type="entry name" value="RNA POLYMERASE SIGMA FACTOR HI_1459-RELATED"/>
    <property type="match status" value="1"/>
</dbReference>
<dbReference type="InterPro" id="IPR007627">
    <property type="entry name" value="RNA_pol_sigma70_r2"/>
</dbReference>
<dbReference type="AlphaFoldDB" id="A0A4P2QFS9"/>
<dbReference type="Pfam" id="PF04542">
    <property type="entry name" value="Sigma70_r2"/>
    <property type="match status" value="1"/>
</dbReference>
<evidence type="ECO:0000256" key="3">
    <source>
        <dbReference type="ARBA" id="ARBA00023082"/>
    </source>
</evidence>
<dbReference type="InterPro" id="IPR013249">
    <property type="entry name" value="RNA_pol_sigma70_r4_t2"/>
</dbReference>
<dbReference type="NCBIfam" id="TIGR02937">
    <property type="entry name" value="sigma70-ECF"/>
    <property type="match status" value="1"/>
</dbReference>
<dbReference type="InterPro" id="IPR036388">
    <property type="entry name" value="WH-like_DNA-bd_sf"/>
</dbReference>
<dbReference type="GO" id="GO:0003677">
    <property type="term" value="F:DNA binding"/>
    <property type="evidence" value="ECO:0007669"/>
    <property type="project" value="UniProtKB-KW"/>
</dbReference>
<evidence type="ECO:0000256" key="5">
    <source>
        <dbReference type="ARBA" id="ARBA00023163"/>
    </source>
</evidence>
<feature type="domain" description="RNA polymerase sigma-70 region 2" evidence="7">
    <location>
        <begin position="21"/>
        <end position="88"/>
    </location>
</feature>
<dbReference type="InterPro" id="IPR039425">
    <property type="entry name" value="RNA_pol_sigma-70-like"/>
</dbReference>
<gene>
    <name evidence="9" type="ORF">SOCE836_008110</name>
</gene>
<evidence type="ECO:0000256" key="2">
    <source>
        <dbReference type="ARBA" id="ARBA00023015"/>
    </source>
</evidence>
<keyword evidence="5" id="KW-0804">Transcription</keyword>
<evidence type="ECO:0000259" key="7">
    <source>
        <dbReference type="Pfam" id="PF04542"/>
    </source>
</evidence>
<evidence type="ECO:0000256" key="1">
    <source>
        <dbReference type="ARBA" id="ARBA00010641"/>
    </source>
</evidence>
<dbReference type="SUPFAM" id="SSF88659">
    <property type="entry name" value="Sigma3 and sigma4 domains of RNA polymerase sigma factors"/>
    <property type="match status" value="1"/>
</dbReference>
<comment type="similarity">
    <text evidence="1">Belongs to the sigma-70 factor family. ECF subfamily.</text>
</comment>
<evidence type="ECO:0000313" key="10">
    <source>
        <dbReference type="Proteomes" id="UP000295497"/>
    </source>
</evidence>
<dbReference type="Gene3D" id="1.10.10.10">
    <property type="entry name" value="Winged helix-like DNA-binding domain superfamily/Winged helix DNA-binding domain"/>
    <property type="match status" value="1"/>
</dbReference>
<dbReference type="InterPro" id="IPR013324">
    <property type="entry name" value="RNA_pol_sigma_r3/r4-like"/>
</dbReference>
<keyword evidence="4" id="KW-0238">DNA-binding</keyword>